<dbReference type="InterPro" id="IPR013830">
    <property type="entry name" value="SGNH_hydro"/>
</dbReference>
<organism evidence="4 5">
    <name type="scientific">Planococcus notacanthi</name>
    <dbReference type="NCBI Taxonomy" id="3035188"/>
    <lineage>
        <taxon>Bacteria</taxon>
        <taxon>Bacillati</taxon>
        <taxon>Bacillota</taxon>
        <taxon>Bacilli</taxon>
        <taxon>Bacillales</taxon>
        <taxon>Caryophanaceae</taxon>
        <taxon>Planococcus</taxon>
    </lineage>
</organism>
<feature type="compositionally biased region" description="Acidic residues" evidence="1">
    <location>
        <begin position="265"/>
        <end position="282"/>
    </location>
</feature>
<sequence length="305" mass="33077">MKKYWIAAMAGFLLFSGTASAQAELKVPAAYIAIGDSLAAGQTPEREIDAGYTDMIAQELSRNQPVGFYSKNLAFPGFTTADVLDSIQSDEAKEMLASANLITVSAGANDLLRLVQGDPAQGSLTFQQIQADFALNEARKNMELILAELTELSPNADVYVMGYYFAYPHVRDSQKSGTAKQLDRLNEILERSAEKAGATFVSVDQSFGDDAVDKVPNAADVHPNAAGYQAMANAFFGEYQKTWTVEDFELPPPNPLTFEQIMEAQEQEGDGGQEEEESEAEETALRPSAGSPTGYLALREALPYL</sequence>
<reference evidence="4 5" key="1">
    <citation type="submission" date="2023-03" db="EMBL/GenBank/DDBJ databases">
        <authorList>
            <person name="Uniacke-Lowe S."/>
            <person name="Ross P."/>
            <person name="Hill C."/>
        </authorList>
    </citation>
    <scope>NUCLEOTIDE SEQUENCE [LARGE SCALE GENOMIC DNA]</scope>
    <source>
        <strain evidence="4 5">APC 4016</strain>
    </source>
</reference>
<dbReference type="EC" id="3.1.-.-" evidence="4"/>
<comment type="caution">
    <text evidence="4">The sequence shown here is derived from an EMBL/GenBank/DDBJ whole genome shotgun (WGS) entry which is preliminary data.</text>
</comment>
<evidence type="ECO:0000256" key="2">
    <source>
        <dbReference type="SAM" id="SignalP"/>
    </source>
</evidence>
<feature type="domain" description="SGNH hydrolase-type esterase" evidence="3">
    <location>
        <begin position="33"/>
        <end position="230"/>
    </location>
</feature>
<protein>
    <submittedName>
        <fullName evidence="4">SGNH/GDSL hydrolase family protein</fullName>
        <ecNumber evidence="4">3.1.-.-</ecNumber>
    </submittedName>
</protein>
<feature type="region of interest" description="Disordered" evidence="1">
    <location>
        <begin position="264"/>
        <end position="294"/>
    </location>
</feature>
<dbReference type="RefSeq" id="WP_290215511.1">
    <property type="nucleotide sequence ID" value="NZ_JASDCQ010000006.1"/>
</dbReference>
<name>A0ABT7ZPC4_9BACL</name>
<evidence type="ECO:0000313" key="5">
    <source>
        <dbReference type="Proteomes" id="UP001225873"/>
    </source>
</evidence>
<dbReference type="SUPFAM" id="SSF52266">
    <property type="entry name" value="SGNH hydrolase"/>
    <property type="match status" value="1"/>
</dbReference>
<dbReference type="Pfam" id="PF13472">
    <property type="entry name" value="Lipase_GDSL_2"/>
    <property type="match status" value="1"/>
</dbReference>
<dbReference type="InterPro" id="IPR051532">
    <property type="entry name" value="Ester_Hydrolysis_Enzymes"/>
</dbReference>
<dbReference type="PANTHER" id="PTHR30383:SF5">
    <property type="entry name" value="SGNH HYDROLASE-TYPE ESTERASE DOMAIN-CONTAINING PROTEIN"/>
    <property type="match status" value="1"/>
</dbReference>
<dbReference type="Gene3D" id="3.40.50.1110">
    <property type="entry name" value="SGNH hydrolase"/>
    <property type="match status" value="1"/>
</dbReference>
<keyword evidence="4" id="KW-0378">Hydrolase</keyword>
<evidence type="ECO:0000313" key="4">
    <source>
        <dbReference type="EMBL" id="MDN3428912.1"/>
    </source>
</evidence>
<keyword evidence="5" id="KW-1185">Reference proteome</keyword>
<feature type="chain" id="PRO_5046548818" evidence="2">
    <location>
        <begin position="22"/>
        <end position="305"/>
    </location>
</feature>
<keyword evidence="2" id="KW-0732">Signal</keyword>
<proteinExistence type="predicted"/>
<dbReference type="Proteomes" id="UP001225873">
    <property type="component" value="Unassembled WGS sequence"/>
</dbReference>
<gene>
    <name evidence="4" type="ORF">QMA01_16575</name>
</gene>
<dbReference type="EMBL" id="JASDCQ010000006">
    <property type="protein sequence ID" value="MDN3428912.1"/>
    <property type="molecule type" value="Genomic_DNA"/>
</dbReference>
<feature type="signal peptide" evidence="2">
    <location>
        <begin position="1"/>
        <end position="21"/>
    </location>
</feature>
<dbReference type="PANTHER" id="PTHR30383">
    <property type="entry name" value="THIOESTERASE 1/PROTEASE 1/LYSOPHOSPHOLIPASE L1"/>
    <property type="match status" value="1"/>
</dbReference>
<evidence type="ECO:0000256" key="1">
    <source>
        <dbReference type="SAM" id="MobiDB-lite"/>
    </source>
</evidence>
<accession>A0ABT7ZPC4</accession>
<evidence type="ECO:0000259" key="3">
    <source>
        <dbReference type="Pfam" id="PF13472"/>
    </source>
</evidence>
<dbReference type="GO" id="GO:0016787">
    <property type="term" value="F:hydrolase activity"/>
    <property type="evidence" value="ECO:0007669"/>
    <property type="project" value="UniProtKB-KW"/>
</dbReference>
<dbReference type="InterPro" id="IPR036514">
    <property type="entry name" value="SGNH_hydro_sf"/>
</dbReference>